<organism evidence="2 3">
    <name type="scientific">Actinomadura rugatobispora</name>
    <dbReference type="NCBI Taxonomy" id="1994"/>
    <lineage>
        <taxon>Bacteria</taxon>
        <taxon>Bacillati</taxon>
        <taxon>Actinomycetota</taxon>
        <taxon>Actinomycetes</taxon>
        <taxon>Streptosporangiales</taxon>
        <taxon>Thermomonosporaceae</taxon>
        <taxon>Actinomadura</taxon>
    </lineage>
</organism>
<dbReference type="InterPro" id="IPR002575">
    <property type="entry name" value="Aminoglycoside_PTrfase"/>
</dbReference>
<reference evidence="3" key="1">
    <citation type="journal article" date="2019" name="Int. J. Syst. Evol. Microbiol.">
        <title>The Global Catalogue of Microorganisms (GCM) 10K type strain sequencing project: providing services to taxonomists for standard genome sequencing and annotation.</title>
        <authorList>
            <consortium name="The Broad Institute Genomics Platform"/>
            <consortium name="The Broad Institute Genome Sequencing Center for Infectious Disease"/>
            <person name="Wu L."/>
            <person name="Ma J."/>
        </authorList>
    </citation>
    <scope>NUCLEOTIDE SEQUENCE [LARGE SCALE GENOMIC DNA]</scope>
    <source>
        <strain evidence="3">KCTC 42087</strain>
    </source>
</reference>
<accession>A0ABW1A1E6</accession>
<dbReference type="Gene3D" id="3.90.1200.10">
    <property type="match status" value="1"/>
</dbReference>
<dbReference type="PANTHER" id="PTHR23020:SF41">
    <property type="entry name" value="AMINOGLYCOSIDE PHOSPHOTRANSFERASE DOMAIN-CONTAINING PROTEIN"/>
    <property type="match status" value="1"/>
</dbReference>
<evidence type="ECO:0000313" key="3">
    <source>
        <dbReference type="Proteomes" id="UP001596074"/>
    </source>
</evidence>
<sequence length="353" mass="38487">MPHQATVPVPSTTTELMSPEWLNSALAPRFPGIRITGVTPGPVVNRVSTNVRFHIESAEGLPGGLSPDLCGKGYFSDIGVWDARGTGIPEVSFYRHLAATSGVRTLPSVYADIDPETRHGVVITEDVVAQGGRFLDALSDYTPEQTAQSLGEFAKLHAATWGDATVAAAEWLAPRLGAIAVHRGVKDIRANFESEIGAGVPDEVRDAERLYAAYRALAEQTLTASPWSVIHGDAHVGNLYLDGAGRPSLVDWQLVQRGPWYLDVGYHIVSTLTVEDRRRTEKDLLRHYLDSLRANGVEPPSWDEVRLGFRRGILYGFYLWGVTQKVAPEITSALLRRLGIAASEHESFTSVAP</sequence>
<evidence type="ECO:0000259" key="1">
    <source>
        <dbReference type="SMART" id="SM00587"/>
    </source>
</evidence>
<gene>
    <name evidence="2" type="ORF">ACFPZN_26835</name>
</gene>
<dbReference type="RefSeq" id="WP_378284970.1">
    <property type="nucleotide sequence ID" value="NZ_JBHSON010000041.1"/>
</dbReference>
<evidence type="ECO:0000313" key="2">
    <source>
        <dbReference type="EMBL" id="MFC5749251.1"/>
    </source>
</evidence>
<dbReference type="Pfam" id="PF01636">
    <property type="entry name" value="APH"/>
    <property type="match status" value="1"/>
</dbReference>
<dbReference type="InterPro" id="IPR011009">
    <property type="entry name" value="Kinase-like_dom_sf"/>
</dbReference>
<comment type="caution">
    <text evidence="2">The sequence shown here is derived from an EMBL/GenBank/DDBJ whole genome shotgun (WGS) entry which is preliminary data.</text>
</comment>
<feature type="domain" description="CHK kinase-like" evidence="1">
    <location>
        <begin position="122"/>
        <end position="298"/>
    </location>
</feature>
<dbReference type="EMBL" id="JBHSON010000041">
    <property type="protein sequence ID" value="MFC5749251.1"/>
    <property type="molecule type" value="Genomic_DNA"/>
</dbReference>
<dbReference type="InterPro" id="IPR015897">
    <property type="entry name" value="CHK_kinase-like"/>
</dbReference>
<dbReference type="PANTHER" id="PTHR23020">
    <property type="entry name" value="UNCHARACTERIZED NUCLEAR HORMONE RECEPTOR-RELATED"/>
    <property type="match status" value="1"/>
</dbReference>
<dbReference type="SUPFAM" id="SSF56112">
    <property type="entry name" value="Protein kinase-like (PK-like)"/>
    <property type="match status" value="1"/>
</dbReference>
<dbReference type="Proteomes" id="UP001596074">
    <property type="component" value="Unassembled WGS sequence"/>
</dbReference>
<dbReference type="InterPro" id="IPR052961">
    <property type="entry name" value="Oxido-Kinase-like_Enzymes"/>
</dbReference>
<proteinExistence type="predicted"/>
<keyword evidence="3" id="KW-1185">Reference proteome</keyword>
<protein>
    <submittedName>
        <fullName evidence="2">Phosphotransferase</fullName>
    </submittedName>
</protein>
<name>A0ABW1A1E6_9ACTN</name>
<dbReference type="SMART" id="SM00587">
    <property type="entry name" value="CHK"/>
    <property type="match status" value="1"/>
</dbReference>